<feature type="chain" id="PRO_5003512076" description="TIGR03435 family protein" evidence="1">
    <location>
        <begin position="26"/>
        <end position="286"/>
    </location>
</feature>
<dbReference type="Pfam" id="PF12543">
    <property type="entry name" value="DUF3738"/>
    <property type="match status" value="1"/>
</dbReference>
<feature type="signal peptide" evidence="1">
    <location>
        <begin position="1"/>
        <end position="25"/>
    </location>
</feature>
<dbReference type="NCBIfam" id="TIGR03435">
    <property type="entry name" value="Soli_TIGR03435"/>
    <property type="match status" value="1"/>
</dbReference>
<dbReference type="HOGENOM" id="CLU_079080_0_0_0"/>
<dbReference type="InterPro" id="IPR017801">
    <property type="entry name" value="DUF3738"/>
</dbReference>
<sequence precursor="true">MTKSPWGPAAAIVVALMLLAQPIRAQLTMSDVDRGTNAPAAGPLPEWDVAVMKPHPAEDHSMMWRMTEDGLSLINLPLESMICSAWNLKTYQVSGLSGWMKSSTFDLTAKVSGDDVAAYKKLSVAQREQMLQKLLIERFQLKVHMETKTLPIYDLVVDKNGSKLKVSTAIEAPSDEERKANPDKYKKGSMMMGPGAYEGTGMPVQSLTSTLGSVLGKPVHDATGLTGLYDITLHFRPEEAEAGNDDNADAPSVFSAVQEQLGLKLLPNKGPVETLVVDAAQKPEVD</sequence>
<evidence type="ECO:0000313" key="2">
    <source>
        <dbReference type="EMBL" id="AEU37669.1"/>
    </source>
</evidence>
<protein>
    <recommendedName>
        <fullName evidence="4">TIGR03435 family protein</fullName>
    </recommendedName>
</protein>
<evidence type="ECO:0000256" key="1">
    <source>
        <dbReference type="SAM" id="SignalP"/>
    </source>
</evidence>
<evidence type="ECO:0008006" key="4">
    <source>
        <dbReference type="Google" id="ProtNLM"/>
    </source>
</evidence>
<dbReference type="Proteomes" id="UP000007113">
    <property type="component" value="Chromosome"/>
</dbReference>
<dbReference type="RefSeq" id="WP_014266543.1">
    <property type="nucleotide sequence ID" value="NC_016631.1"/>
</dbReference>
<dbReference type="eggNOG" id="COG2027">
    <property type="taxonomic scope" value="Bacteria"/>
</dbReference>
<dbReference type="EMBL" id="CP003130">
    <property type="protein sequence ID" value="AEU37669.1"/>
    <property type="molecule type" value="Genomic_DNA"/>
</dbReference>
<dbReference type="AlphaFoldDB" id="G8NVJ7"/>
<dbReference type="KEGG" id="gma:AciX8_3371"/>
<evidence type="ECO:0000313" key="3">
    <source>
        <dbReference type="Proteomes" id="UP000007113"/>
    </source>
</evidence>
<gene>
    <name evidence="2" type="ordered locus">AciX8_3371</name>
</gene>
<keyword evidence="1" id="KW-0732">Signal</keyword>
<name>G8NVJ7_GRAMM</name>
<keyword evidence="3" id="KW-1185">Reference proteome</keyword>
<reference evidence="2 3" key="1">
    <citation type="submission" date="2011-11" db="EMBL/GenBank/DDBJ databases">
        <title>Complete sequence of Granulicella mallensis MP5ACTX8.</title>
        <authorList>
            <consortium name="US DOE Joint Genome Institute"/>
            <person name="Lucas S."/>
            <person name="Copeland A."/>
            <person name="Lapidus A."/>
            <person name="Cheng J.-F."/>
            <person name="Goodwin L."/>
            <person name="Pitluck S."/>
            <person name="Peters L."/>
            <person name="Lu M."/>
            <person name="Detter J.C."/>
            <person name="Han C."/>
            <person name="Tapia R."/>
            <person name="Land M."/>
            <person name="Hauser L."/>
            <person name="Kyrpides N."/>
            <person name="Ivanova N."/>
            <person name="Mikhailova N."/>
            <person name="Pagani I."/>
            <person name="Rawat S."/>
            <person name="Mannisto M."/>
            <person name="Haggblom M."/>
            <person name="Woyke T."/>
        </authorList>
    </citation>
    <scope>NUCLEOTIDE SEQUENCE [LARGE SCALE GENOMIC DNA]</scope>
    <source>
        <strain evidence="3">ATCC BAA-1857 / DSM 23137 / MP5ACTX8</strain>
    </source>
</reference>
<proteinExistence type="predicted"/>
<organism evidence="2 3">
    <name type="scientific">Granulicella mallensis (strain ATCC BAA-1857 / DSM 23137 / MP5ACTX8)</name>
    <dbReference type="NCBI Taxonomy" id="682795"/>
    <lineage>
        <taxon>Bacteria</taxon>
        <taxon>Pseudomonadati</taxon>
        <taxon>Acidobacteriota</taxon>
        <taxon>Terriglobia</taxon>
        <taxon>Terriglobales</taxon>
        <taxon>Acidobacteriaceae</taxon>
        <taxon>Granulicella</taxon>
    </lineage>
</organism>
<accession>G8NVJ7</accession>
<dbReference type="STRING" id="682795.AciX8_3371"/>